<evidence type="ECO:0000256" key="4">
    <source>
        <dbReference type="PIRSR" id="PIRSR000077-1"/>
    </source>
</evidence>
<keyword evidence="5" id="KW-0676">Redox-active center</keyword>
<keyword evidence="2 5" id="KW-1015">Disulfide bond</keyword>
<dbReference type="PANTHER" id="PTHR46115">
    <property type="entry name" value="THIOREDOXIN-LIKE PROTEIN 1"/>
    <property type="match status" value="1"/>
</dbReference>
<dbReference type="PIRSF" id="PIRSF000077">
    <property type="entry name" value="Thioredoxin"/>
    <property type="match status" value="1"/>
</dbReference>
<feature type="site" description="Contributes to redox potential value" evidence="4">
    <location>
        <position position="31"/>
    </location>
</feature>
<keyword evidence="8" id="KW-1185">Reference proteome</keyword>
<dbReference type="EMBL" id="BLZA01000019">
    <property type="protein sequence ID" value="GHJ86608.1"/>
    <property type="molecule type" value="Genomic_DNA"/>
</dbReference>
<dbReference type="AlphaFoldDB" id="A0A8H3TT40"/>
<feature type="site" description="Contributes to redox potential value" evidence="4">
    <location>
        <position position="32"/>
    </location>
</feature>
<reference evidence="7" key="1">
    <citation type="submission" date="2020-07" db="EMBL/GenBank/DDBJ databases">
        <title>Draft Genome Sequence of a Deep-Sea Yeast, Naganishia (Cryptococcus) liquefaciens strain N6.</title>
        <authorList>
            <person name="Han Y.W."/>
            <person name="Kajitani R."/>
            <person name="Morimoto H."/>
            <person name="Parhat M."/>
            <person name="Tsubouchi H."/>
            <person name="Bakenova O."/>
            <person name="Ogata M."/>
            <person name="Argunhan B."/>
            <person name="Aoki R."/>
            <person name="Kajiwara S."/>
            <person name="Itoh T."/>
            <person name="Iwasaki H."/>
        </authorList>
    </citation>
    <scope>NUCLEOTIDE SEQUENCE</scope>
    <source>
        <strain evidence="7">N6</strain>
    </source>
</reference>
<accession>A0A8H3TT40</accession>
<comment type="caution">
    <text evidence="7">The sequence shown here is derived from an EMBL/GenBank/DDBJ whole genome shotgun (WGS) entry which is preliminary data.</text>
</comment>
<evidence type="ECO:0000313" key="8">
    <source>
        <dbReference type="Proteomes" id="UP000620104"/>
    </source>
</evidence>
<dbReference type="OrthoDB" id="2121326at2759"/>
<dbReference type="InterPro" id="IPR017937">
    <property type="entry name" value="Thioredoxin_CS"/>
</dbReference>
<feature type="active site" description="Nucleophile" evidence="4">
    <location>
        <position position="30"/>
    </location>
</feature>
<dbReference type="FunFam" id="3.40.30.10:FF:000245">
    <property type="entry name" value="Thioredoxin"/>
    <property type="match status" value="1"/>
</dbReference>
<feature type="active site" description="Nucleophile" evidence="4">
    <location>
        <position position="33"/>
    </location>
</feature>
<dbReference type="Pfam" id="PF00085">
    <property type="entry name" value="Thioredoxin"/>
    <property type="match status" value="1"/>
</dbReference>
<dbReference type="PROSITE" id="PS00194">
    <property type="entry name" value="THIOREDOXIN_1"/>
    <property type="match status" value="1"/>
</dbReference>
<feature type="disulfide bond" description="Redox-active" evidence="5">
    <location>
        <begin position="30"/>
        <end position="33"/>
    </location>
</feature>
<protein>
    <recommendedName>
        <fullName evidence="1 3">Thioredoxin</fullName>
    </recommendedName>
</protein>
<dbReference type="PRINTS" id="PR00421">
    <property type="entry name" value="THIOREDOXIN"/>
</dbReference>
<dbReference type="PROSITE" id="PS51352">
    <property type="entry name" value="THIOREDOXIN_2"/>
    <property type="match status" value="1"/>
</dbReference>
<dbReference type="NCBIfam" id="TIGR01068">
    <property type="entry name" value="thioredoxin"/>
    <property type="match status" value="1"/>
</dbReference>
<evidence type="ECO:0000313" key="7">
    <source>
        <dbReference type="EMBL" id="GHJ86608.1"/>
    </source>
</evidence>
<gene>
    <name evidence="7" type="ORF">NliqN6_3010</name>
</gene>
<dbReference type="SUPFAM" id="SSF52833">
    <property type="entry name" value="Thioredoxin-like"/>
    <property type="match status" value="1"/>
</dbReference>
<name>A0A8H3TT40_9TREE</name>
<dbReference type="InterPro" id="IPR036249">
    <property type="entry name" value="Thioredoxin-like_sf"/>
</dbReference>
<dbReference type="Gene3D" id="3.40.30.10">
    <property type="entry name" value="Glutaredoxin"/>
    <property type="match status" value="1"/>
</dbReference>
<evidence type="ECO:0000256" key="3">
    <source>
        <dbReference type="PIRNR" id="PIRNR000077"/>
    </source>
</evidence>
<evidence type="ECO:0000259" key="6">
    <source>
        <dbReference type="PROSITE" id="PS51352"/>
    </source>
</evidence>
<proteinExistence type="inferred from homology"/>
<dbReference type="GO" id="GO:0015035">
    <property type="term" value="F:protein-disulfide reductase activity"/>
    <property type="evidence" value="ECO:0007669"/>
    <property type="project" value="InterPro"/>
</dbReference>
<evidence type="ECO:0000256" key="2">
    <source>
        <dbReference type="ARBA" id="ARBA00023157"/>
    </source>
</evidence>
<evidence type="ECO:0000256" key="5">
    <source>
        <dbReference type="PIRSR" id="PIRSR000077-4"/>
    </source>
</evidence>
<dbReference type="Proteomes" id="UP000620104">
    <property type="component" value="Unassembled WGS sequence"/>
</dbReference>
<comment type="similarity">
    <text evidence="3">Belongs to the thioredoxin family.</text>
</comment>
<feature type="site" description="Deprotonates C-terminal active site Cys" evidence="4">
    <location>
        <position position="24"/>
    </location>
</feature>
<organism evidence="7 8">
    <name type="scientific">Naganishia liquefaciens</name>
    <dbReference type="NCBI Taxonomy" id="104408"/>
    <lineage>
        <taxon>Eukaryota</taxon>
        <taxon>Fungi</taxon>
        <taxon>Dikarya</taxon>
        <taxon>Basidiomycota</taxon>
        <taxon>Agaricomycotina</taxon>
        <taxon>Tremellomycetes</taxon>
        <taxon>Filobasidiales</taxon>
        <taxon>Filobasidiaceae</taxon>
        <taxon>Naganishia</taxon>
    </lineage>
</organism>
<feature type="domain" description="Thioredoxin" evidence="6">
    <location>
        <begin position="1"/>
        <end position="104"/>
    </location>
</feature>
<dbReference type="InterPro" id="IPR005746">
    <property type="entry name" value="Thioredoxin"/>
</dbReference>
<dbReference type="InterPro" id="IPR013766">
    <property type="entry name" value="Thioredoxin_domain"/>
</dbReference>
<sequence length="106" mass="11599">MVKAIESKEEFDALINGDKPVVVDFWATWCGPCKMISPHFEKAEATFENVVFVKVDVDEQPEVAKECSIRAMPTFLAFKKGEKIGELTGAAPAKLKALLEQAQAAA</sequence>
<evidence type="ECO:0000256" key="1">
    <source>
        <dbReference type="ARBA" id="ARBA00020570"/>
    </source>
</evidence>
<dbReference type="CDD" id="cd02947">
    <property type="entry name" value="TRX_family"/>
    <property type="match status" value="1"/>
</dbReference>